<reference evidence="1" key="1">
    <citation type="submission" date="2023-10" db="EMBL/GenBank/DDBJ databases">
        <authorList>
            <person name="Rodriguez Cubillos JULIANA M."/>
            <person name="De Vega J."/>
        </authorList>
    </citation>
    <scope>NUCLEOTIDE SEQUENCE</scope>
</reference>
<keyword evidence="2" id="KW-1185">Reference proteome</keyword>
<proteinExistence type="predicted"/>
<comment type="caution">
    <text evidence="1">The sequence shown here is derived from an EMBL/GenBank/DDBJ whole genome shotgun (WGS) entry which is preliminary data.</text>
</comment>
<sequence>MANESESEVCDNAIPPPKICKRECEDEDQEDVITKKQKRDEVVEVVVKQENEEEINPDQEDVITKKQKRDKVVKVVVKQENEEEINPDQEDVITKKQKRDEVVVKQENEEEINPDQEDVITKKQKRDEVVEVVVNQENEEEINPDQEDVITKKQKRDEVVEVVAKQENEEEINPDQEDVITKKQKRDEVVEVVVNQENEEEINPDQEDVITKKQKRDEVVEVVAKQENEEEINPDQEDVITKKQKRDEVVEVVVKQDNEEEINPDQEDVITKKQKKNEVVEVVVNQENEEEINPDYSEHDNKLEAENESGTGFIALEPVDDGSTDSDSPRSFGEDNPEDLESPEYTEEEIEEKVSKTPQERHETPVTLNGKYAESKTIFVRNLSYSVERTDMEDIFKDCGEVVDVRFSLDPEGRFRGFGHVEFGTAEAARKALKLDNTELLNRHIKVGIAVEKSDYPPYKSNSSSSFHKGGNLQSHTVKGFDASLVENKPKSPATPNETNGASKTIYVRNLSYSVERADMENLFKDCGEIVDVRLHTDREGNFKGYGHVQFATAEAAQKAVALNKKVFFNRLMFVGLALERGKYSPNRSSWSWSSSFLKDEKIQSQTVPVKCFDTSLAEDKLTCAKEEVKDIEMFDAASAESKVPETPSTGKEKNDGSKTICVRNLSFDVERAEIENIFKDCGEVVDVRLHVDVEFATAEAAEKALELDNTRLMNRPIKVGKASEEGECFPNRGSSISFQKAESFQSLTVFVIGFDTSVAEEKIKASLYKHFCSCGEITRISLPKFPDSGTVKGFAHLDFKDTDGYNKALKLDQTAIGNYWLSVEKAKPRIRRDNYGIGGGRGGYHVGGRDGGDHGERAGWGRSHGAGRHWTANTEHW</sequence>
<accession>A0ACB0M0M5</accession>
<name>A0ACB0M0M5_TRIPR</name>
<gene>
    <name evidence="1" type="ORF">MILVUS5_LOCUS37445</name>
</gene>
<protein>
    <submittedName>
        <fullName evidence="1">Uncharacterized protein</fullName>
    </submittedName>
</protein>
<dbReference type="Proteomes" id="UP001177021">
    <property type="component" value="Unassembled WGS sequence"/>
</dbReference>
<evidence type="ECO:0000313" key="1">
    <source>
        <dbReference type="EMBL" id="CAJ2674114.1"/>
    </source>
</evidence>
<dbReference type="EMBL" id="CASHSV030000716">
    <property type="protein sequence ID" value="CAJ2674114.1"/>
    <property type="molecule type" value="Genomic_DNA"/>
</dbReference>
<evidence type="ECO:0000313" key="2">
    <source>
        <dbReference type="Proteomes" id="UP001177021"/>
    </source>
</evidence>
<organism evidence="1 2">
    <name type="scientific">Trifolium pratense</name>
    <name type="common">Red clover</name>
    <dbReference type="NCBI Taxonomy" id="57577"/>
    <lineage>
        <taxon>Eukaryota</taxon>
        <taxon>Viridiplantae</taxon>
        <taxon>Streptophyta</taxon>
        <taxon>Embryophyta</taxon>
        <taxon>Tracheophyta</taxon>
        <taxon>Spermatophyta</taxon>
        <taxon>Magnoliopsida</taxon>
        <taxon>eudicotyledons</taxon>
        <taxon>Gunneridae</taxon>
        <taxon>Pentapetalae</taxon>
        <taxon>rosids</taxon>
        <taxon>fabids</taxon>
        <taxon>Fabales</taxon>
        <taxon>Fabaceae</taxon>
        <taxon>Papilionoideae</taxon>
        <taxon>50 kb inversion clade</taxon>
        <taxon>NPAAA clade</taxon>
        <taxon>Hologalegina</taxon>
        <taxon>IRL clade</taxon>
        <taxon>Trifolieae</taxon>
        <taxon>Trifolium</taxon>
    </lineage>
</organism>